<dbReference type="Gene3D" id="3.40.395.10">
    <property type="entry name" value="Adenoviral Proteinase, Chain A"/>
    <property type="match status" value="1"/>
</dbReference>
<dbReference type="STRING" id="1037660.A0A066V1A9"/>
<evidence type="ECO:0000256" key="4">
    <source>
        <dbReference type="ARBA" id="ARBA00022807"/>
    </source>
</evidence>
<dbReference type="RefSeq" id="XP_013239763.1">
    <property type="nucleotide sequence ID" value="XM_013384309.1"/>
</dbReference>
<dbReference type="PANTHER" id="PTHR46468:SF1">
    <property type="entry name" value="SENTRIN-SPECIFIC PROTEASE 8"/>
    <property type="match status" value="1"/>
</dbReference>
<dbReference type="InterPro" id="IPR044613">
    <property type="entry name" value="Nep1/2-like"/>
</dbReference>
<dbReference type="GeneID" id="25265537"/>
<dbReference type="HOGENOM" id="CLU_096913_0_0_1"/>
<dbReference type="InterPro" id="IPR003653">
    <property type="entry name" value="Peptidase_C48_C"/>
</dbReference>
<gene>
    <name evidence="6" type="ORF">K437DRAFT_260399</name>
</gene>
<keyword evidence="2" id="KW-0645">Protease</keyword>
<dbReference type="GO" id="GO:0008234">
    <property type="term" value="F:cysteine-type peptidase activity"/>
    <property type="evidence" value="ECO:0007669"/>
    <property type="project" value="UniProtKB-KW"/>
</dbReference>
<dbReference type="EMBL" id="JMSN01000226">
    <property type="protein sequence ID" value="KDN35241.1"/>
    <property type="molecule type" value="Genomic_DNA"/>
</dbReference>
<dbReference type="GO" id="GO:0000338">
    <property type="term" value="P:protein deneddylation"/>
    <property type="evidence" value="ECO:0007669"/>
    <property type="project" value="TreeGrafter"/>
</dbReference>
<dbReference type="InterPro" id="IPR038765">
    <property type="entry name" value="Papain-like_cys_pep_sf"/>
</dbReference>
<dbReference type="OMA" id="THHQEHV"/>
<accession>A0A066V1A9</accession>
<name>A0A066V1A9_TILAU</name>
<dbReference type="GO" id="GO:0019784">
    <property type="term" value="F:deNEDDylase activity"/>
    <property type="evidence" value="ECO:0007669"/>
    <property type="project" value="InterPro"/>
</dbReference>
<evidence type="ECO:0000256" key="3">
    <source>
        <dbReference type="ARBA" id="ARBA00022801"/>
    </source>
</evidence>
<evidence type="ECO:0000256" key="1">
    <source>
        <dbReference type="ARBA" id="ARBA00005234"/>
    </source>
</evidence>
<protein>
    <submittedName>
        <fullName evidence="6">Cysteine proteinase</fullName>
    </submittedName>
</protein>
<dbReference type="InParanoid" id="A0A066V1A9"/>
<evidence type="ECO:0000313" key="6">
    <source>
        <dbReference type="EMBL" id="KDN35241.1"/>
    </source>
</evidence>
<feature type="domain" description="Ubiquitin-like protease family profile" evidence="5">
    <location>
        <begin position="11"/>
        <end position="185"/>
    </location>
</feature>
<dbReference type="Pfam" id="PF02902">
    <property type="entry name" value="Peptidase_C48"/>
    <property type="match status" value="1"/>
</dbReference>
<dbReference type="GO" id="GO:0006508">
    <property type="term" value="P:proteolysis"/>
    <property type="evidence" value="ECO:0007669"/>
    <property type="project" value="UniProtKB-KW"/>
</dbReference>
<proteinExistence type="inferred from homology"/>
<dbReference type="SUPFAM" id="SSF54001">
    <property type="entry name" value="Cysteine proteinases"/>
    <property type="match status" value="1"/>
</dbReference>
<evidence type="ECO:0000259" key="5">
    <source>
        <dbReference type="PROSITE" id="PS50600"/>
    </source>
</evidence>
<dbReference type="PANTHER" id="PTHR46468">
    <property type="entry name" value="SENTRIN-SPECIFIC PROTEASE 8"/>
    <property type="match status" value="1"/>
</dbReference>
<organism evidence="6 7">
    <name type="scientific">Tilletiaria anomala (strain ATCC 24038 / CBS 436.72 / UBC 951)</name>
    <dbReference type="NCBI Taxonomy" id="1037660"/>
    <lineage>
        <taxon>Eukaryota</taxon>
        <taxon>Fungi</taxon>
        <taxon>Dikarya</taxon>
        <taxon>Basidiomycota</taxon>
        <taxon>Ustilaginomycotina</taxon>
        <taxon>Exobasidiomycetes</taxon>
        <taxon>Georgefischeriales</taxon>
        <taxon>Tilletiariaceae</taxon>
        <taxon>Tilletiaria</taxon>
    </lineage>
</organism>
<evidence type="ECO:0000256" key="2">
    <source>
        <dbReference type="ARBA" id="ARBA00022670"/>
    </source>
</evidence>
<keyword evidence="3" id="KW-0378">Hydrolase</keyword>
<keyword evidence="7" id="KW-1185">Reference proteome</keyword>
<comment type="caution">
    <text evidence="6">The sequence shown here is derived from an EMBL/GenBank/DDBJ whole genome shotgun (WGS) entry which is preliminary data.</text>
</comment>
<comment type="similarity">
    <text evidence="1">Belongs to the peptidase C48 family.</text>
</comment>
<sequence>MSQTVLSFGSSSLQAADLDTLEDREWLNDNIIAFFFELMEAQLGEKRKDEAALWPPSIVELLCSLSDGEERDHEGLFPPLRSCAFLPINDRYSSSTHDSIGTHWSLLVVTDGHAPDIAKARHYDSLYGHNDRAARRVWYKYHRLIGGSTDKGNCALDRFEEAKELASQVNANDCGLYPLVFADLLLLSCSPQPQGAKTIAAKVLPKDVEAYRKRFRDWTHKWLEYCIKKQESWKSWSDVKAHVGDVPRLNL</sequence>
<keyword evidence="4" id="KW-0788">Thiol protease</keyword>
<dbReference type="PROSITE" id="PS50600">
    <property type="entry name" value="ULP_PROTEASE"/>
    <property type="match status" value="1"/>
</dbReference>
<evidence type="ECO:0000313" key="7">
    <source>
        <dbReference type="Proteomes" id="UP000027361"/>
    </source>
</evidence>
<dbReference type="OrthoDB" id="5065855at2759"/>
<dbReference type="Proteomes" id="UP000027361">
    <property type="component" value="Unassembled WGS sequence"/>
</dbReference>
<reference evidence="6 7" key="1">
    <citation type="submission" date="2014-05" db="EMBL/GenBank/DDBJ databases">
        <title>Draft genome sequence of a rare smut relative, Tilletiaria anomala UBC 951.</title>
        <authorList>
            <consortium name="DOE Joint Genome Institute"/>
            <person name="Toome M."/>
            <person name="Kuo A."/>
            <person name="Henrissat B."/>
            <person name="Lipzen A."/>
            <person name="Tritt A."/>
            <person name="Yoshinaga Y."/>
            <person name="Zane M."/>
            <person name="Barry K."/>
            <person name="Grigoriev I.V."/>
            <person name="Spatafora J.W."/>
            <person name="Aimea M.C."/>
        </authorList>
    </citation>
    <scope>NUCLEOTIDE SEQUENCE [LARGE SCALE GENOMIC DNA]</scope>
    <source>
        <strain evidence="6 7">UBC 951</strain>
    </source>
</reference>
<dbReference type="AlphaFoldDB" id="A0A066V1A9"/>